<evidence type="ECO:0000256" key="5">
    <source>
        <dbReference type="PROSITE-ProRule" id="PRU00283"/>
    </source>
</evidence>
<dbReference type="SUPFAM" id="SSF52540">
    <property type="entry name" value="P-loop containing nucleoside triphosphate hydrolases"/>
    <property type="match status" value="1"/>
</dbReference>
<accession>A0A834FX47</accession>
<keyword evidence="3 5" id="KW-0067">ATP-binding</keyword>
<dbReference type="Proteomes" id="UP000626092">
    <property type="component" value="Unassembled WGS sequence"/>
</dbReference>
<evidence type="ECO:0000313" key="9">
    <source>
        <dbReference type="EMBL" id="KAF7115091.1"/>
    </source>
</evidence>
<feature type="compositionally biased region" description="Basic and acidic residues" evidence="7">
    <location>
        <begin position="779"/>
        <end position="790"/>
    </location>
</feature>
<evidence type="ECO:0000256" key="2">
    <source>
        <dbReference type="ARBA" id="ARBA00022741"/>
    </source>
</evidence>
<keyword evidence="10" id="KW-1185">Reference proteome</keyword>
<proteinExistence type="inferred from homology"/>
<dbReference type="InterPro" id="IPR027640">
    <property type="entry name" value="Kinesin-like_fam"/>
</dbReference>
<evidence type="ECO:0000256" key="3">
    <source>
        <dbReference type="ARBA" id="ARBA00022840"/>
    </source>
</evidence>
<feature type="domain" description="Kinesin motor" evidence="8">
    <location>
        <begin position="80"/>
        <end position="495"/>
    </location>
</feature>
<feature type="region of interest" description="Disordered" evidence="7">
    <location>
        <begin position="718"/>
        <end position="833"/>
    </location>
</feature>
<comment type="similarity">
    <text evidence="5">Belongs to the TRAFAC class myosin-kinesin ATPase superfamily. Kinesin family.</text>
</comment>
<gene>
    <name evidence="9" type="ORF">RHSIM_RhsimUnG0065200</name>
</gene>
<dbReference type="GO" id="GO:0016887">
    <property type="term" value="F:ATP hydrolysis activity"/>
    <property type="evidence" value="ECO:0007669"/>
    <property type="project" value="TreeGrafter"/>
</dbReference>
<keyword evidence="4 5" id="KW-0505">Motor protein</keyword>
<evidence type="ECO:0000256" key="1">
    <source>
        <dbReference type="ARBA" id="ARBA00022701"/>
    </source>
</evidence>
<dbReference type="Gene3D" id="3.40.850.10">
    <property type="entry name" value="Kinesin motor domain"/>
    <property type="match status" value="1"/>
</dbReference>
<feature type="region of interest" description="Disordered" evidence="7">
    <location>
        <begin position="94"/>
        <end position="121"/>
    </location>
</feature>
<dbReference type="GO" id="GO:0007018">
    <property type="term" value="P:microtubule-based movement"/>
    <property type="evidence" value="ECO:0007669"/>
    <property type="project" value="InterPro"/>
</dbReference>
<organism evidence="9 10">
    <name type="scientific">Rhododendron simsii</name>
    <name type="common">Sims's rhododendron</name>
    <dbReference type="NCBI Taxonomy" id="118357"/>
    <lineage>
        <taxon>Eukaryota</taxon>
        <taxon>Viridiplantae</taxon>
        <taxon>Streptophyta</taxon>
        <taxon>Embryophyta</taxon>
        <taxon>Tracheophyta</taxon>
        <taxon>Spermatophyta</taxon>
        <taxon>Magnoliopsida</taxon>
        <taxon>eudicotyledons</taxon>
        <taxon>Gunneridae</taxon>
        <taxon>Pentapetalae</taxon>
        <taxon>asterids</taxon>
        <taxon>Ericales</taxon>
        <taxon>Ericaceae</taxon>
        <taxon>Ericoideae</taxon>
        <taxon>Rhodoreae</taxon>
        <taxon>Rhododendron</taxon>
    </lineage>
</organism>
<dbReference type="PANTHER" id="PTHR24115:SF1008">
    <property type="entry name" value="KINESIN-LIKE PROTEIN SUBITO"/>
    <property type="match status" value="1"/>
</dbReference>
<feature type="coiled-coil region" evidence="6">
    <location>
        <begin position="621"/>
        <end position="648"/>
    </location>
</feature>
<feature type="binding site" evidence="5">
    <location>
        <begin position="193"/>
        <end position="200"/>
    </location>
    <ligand>
        <name>ATP</name>
        <dbReference type="ChEBI" id="CHEBI:30616"/>
    </ligand>
</feature>
<dbReference type="GO" id="GO:0005634">
    <property type="term" value="C:nucleus"/>
    <property type="evidence" value="ECO:0007669"/>
    <property type="project" value="TreeGrafter"/>
</dbReference>
<feature type="compositionally biased region" description="Pro residues" evidence="7">
    <location>
        <begin position="1"/>
        <end position="11"/>
    </location>
</feature>
<dbReference type="GO" id="GO:0008017">
    <property type="term" value="F:microtubule binding"/>
    <property type="evidence" value="ECO:0007669"/>
    <property type="project" value="InterPro"/>
</dbReference>
<evidence type="ECO:0000313" key="10">
    <source>
        <dbReference type="Proteomes" id="UP000626092"/>
    </source>
</evidence>
<dbReference type="PROSITE" id="PS50067">
    <property type="entry name" value="KINESIN_MOTOR_2"/>
    <property type="match status" value="1"/>
</dbReference>
<keyword evidence="6" id="KW-0175">Coiled coil</keyword>
<dbReference type="InterPro" id="IPR001752">
    <property type="entry name" value="Kinesin_motor_dom"/>
</dbReference>
<keyword evidence="1" id="KW-0493">Microtubule</keyword>
<dbReference type="GO" id="GO:0005871">
    <property type="term" value="C:kinesin complex"/>
    <property type="evidence" value="ECO:0007669"/>
    <property type="project" value="TreeGrafter"/>
</dbReference>
<name>A0A834FX47_RHOSS</name>
<dbReference type="EMBL" id="WJXA01000170">
    <property type="protein sequence ID" value="KAF7115091.1"/>
    <property type="molecule type" value="Genomic_DNA"/>
</dbReference>
<dbReference type="PANTHER" id="PTHR24115">
    <property type="entry name" value="KINESIN-RELATED"/>
    <property type="match status" value="1"/>
</dbReference>
<dbReference type="PRINTS" id="PR00380">
    <property type="entry name" value="KINESINHEAVY"/>
</dbReference>
<dbReference type="Pfam" id="PF00225">
    <property type="entry name" value="Kinesin"/>
    <property type="match status" value="1"/>
</dbReference>
<dbReference type="InterPro" id="IPR027417">
    <property type="entry name" value="P-loop_NTPase"/>
</dbReference>
<evidence type="ECO:0000256" key="7">
    <source>
        <dbReference type="SAM" id="MobiDB-lite"/>
    </source>
</evidence>
<evidence type="ECO:0000256" key="6">
    <source>
        <dbReference type="SAM" id="Coils"/>
    </source>
</evidence>
<dbReference type="GO" id="GO:0003777">
    <property type="term" value="F:microtubule motor activity"/>
    <property type="evidence" value="ECO:0007669"/>
    <property type="project" value="InterPro"/>
</dbReference>
<dbReference type="GO" id="GO:0005524">
    <property type="term" value="F:ATP binding"/>
    <property type="evidence" value="ECO:0007669"/>
    <property type="project" value="UniProtKB-UniRule"/>
</dbReference>
<protein>
    <recommendedName>
        <fullName evidence="8">Kinesin motor domain-containing protein</fullName>
    </recommendedName>
</protein>
<evidence type="ECO:0000256" key="4">
    <source>
        <dbReference type="ARBA" id="ARBA00023175"/>
    </source>
</evidence>
<dbReference type="GO" id="GO:0005874">
    <property type="term" value="C:microtubule"/>
    <property type="evidence" value="ECO:0007669"/>
    <property type="project" value="UniProtKB-KW"/>
</dbReference>
<comment type="caution">
    <text evidence="9">The sequence shown here is derived from an EMBL/GenBank/DDBJ whole genome shotgun (WGS) entry which is preliminary data.</text>
</comment>
<evidence type="ECO:0000259" key="8">
    <source>
        <dbReference type="PROSITE" id="PS50067"/>
    </source>
</evidence>
<reference evidence="9" key="1">
    <citation type="submission" date="2019-11" db="EMBL/GenBank/DDBJ databases">
        <authorList>
            <person name="Liu Y."/>
            <person name="Hou J."/>
            <person name="Li T.-Q."/>
            <person name="Guan C.-H."/>
            <person name="Wu X."/>
            <person name="Wu H.-Z."/>
            <person name="Ling F."/>
            <person name="Zhang R."/>
            <person name="Shi X.-G."/>
            <person name="Ren J.-P."/>
            <person name="Chen E.-F."/>
            <person name="Sun J.-M."/>
        </authorList>
    </citation>
    <scope>NUCLEOTIDE SEQUENCE</scope>
    <source>
        <strain evidence="9">Adult_tree_wgs_1</strain>
        <tissue evidence="9">Leaves</tissue>
    </source>
</reference>
<sequence>MDEMSNPPPCPKTVTIRRNPHRRARPTPSSVAPIPMPLSPSSISHNIPSFPTDEILSIQLPPNPNNLSPSDSLSAPESESLRVFLRIRPLAPNGGGQINKQHCKNGWPKSKHGSREKAKKRTEICVSANDYKSVTVSPPASLQEGKRVKTEVYGGFSQVFSAESTQDEVYAKMVNPLVEEFLRGKSGMLAALGPSGSGKTHTVFGSPREPGMIPLTLRRIFSRTEGCKNQLSRIFYLSMFEICSERGKAERLIDLFQDVGDLCMQQSTVKGVQEVSVTNVQQAESLVAGGMLKRATARTNSNNQSSRSQCIINIRGSPHSAVFTVVDLAGAEREKRTGNQGARLLESNFINNTSMVFGLCLRVFIAGASEEPQEAIAETLPELFGNAISFVSVATASFQFLSIFLFNYVTPVGSFRASSKCYHRFLMTRDNVFRCISCKTEFDFGGNFFEQLTRYLRDYLEGKRRMALILTVKSGVEDYLDTSFLLRQASPYMKIKFNNAEEPLNLVSTKRSFQAFPRVERLKRTKLSSIEAFHTNEGNGAGDGCRLLKEGCSDCSDVASFHLEALPPEIIKPEHCSGRPGKTTNSDLKDGTFLEEGSTELEKERKNVIMQNFAKAIWNVLKQYKEKLEVAENQIQILNRSLADEKERSLGLEIELKDFKSNLLYEKETSLKERVESSTNTSAEQEGCQYDHEVDNADVVIASSITVEDFEEQGYQFTNQESEAFPRDVDIAEDPNDEGTDDTQFDRNGSDSGPSEYVVSSPKSLIEIRSDSCSSVERSQSESEEDKKLLDQPTMPKEGAELPPRCDAGSATKSDSKDNSSSRALNAERPKRRLLPASSILLKNITTLEFEDEYEKPKVKLPVLLRLFD</sequence>
<keyword evidence="2 5" id="KW-0547">Nucleotide-binding</keyword>
<feature type="region of interest" description="Disordered" evidence="7">
    <location>
        <begin position="1"/>
        <end position="75"/>
    </location>
</feature>
<feature type="compositionally biased region" description="Acidic residues" evidence="7">
    <location>
        <begin position="731"/>
        <end position="743"/>
    </location>
</feature>
<feature type="compositionally biased region" description="Low complexity" evidence="7">
    <location>
        <begin position="65"/>
        <end position="74"/>
    </location>
</feature>
<dbReference type="AlphaFoldDB" id="A0A834FX47"/>
<dbReference type="SMART" id="SM00129">
    <property type="entry name" value="KISc"/>
    <property type="match status" value="1"/>
</dbReference>
<dbReference type="InterPro" id="IPR036961">
    <property type="entry name" value="Kinesin_motor_dom_sf"/>
</dbReference>
<feature type="compositionally biased region" description="Basic residues" evidence="7">
    <location>
        <begin position="109"/>
        <end position="120"/>
    </location>
</feature>
<dbReference type="OrthoDB" id="123929at2759"/>